<feature type="region of interest" description="Disordered" evidence="2">
    <location>
        <begin position="257"/>
        <end position="304"/>
    </location>
</feature>
<dbReference type="InterPro" id="IPR032727">
    <property type="entry name" value="CLAMP"/>
</dbReference>
<dbReference type="PANTHER" id="PTHR28457">
    <property type="entry name" value="COILED-COIL DOMAIN-CONTAINING PROTEIN 189"/>
    <property type="match status" value="1"/>
</dbReference>
<reference evidence="3 4" key="1">
    <citation type="submission" date="2024-01" db="EMBL/GenBank/DDBJ databases">
        <title>The genome of the rayed Mediterranean limpet Patella caerulea (Linnaeus, 1758).</title>
        <authorList>
            <person name="Anh-Thu Weber A."/>
            <person name="Halstead-Nussloch G."/>
        </authorList>
    </citation>
    <scope>NUCLEOTIDE SEQUENCE [LARGE SCALE GENOMIC DNA]</scope>
    <source>
        <strain evidence="3">AATW-2023a</strain>
        <tissue evidence="3">Whole specimen</tissue>
    </source>
</reference>
<keyword evidence="1" id="KW-0175">Coiled coil</keyword>
<protein>
    <submittedName>
        <fullName evidence="3">Uncharacterized protein</fullName>
    </submittedName>
</protein>
<dbReference type="AlphaFoldDB" id="A0AAN8Q0X5"/>
<dbReference type="Proteomes" id="UP001347796">
    <property type="component" value="Unassembled WGS sequence"/>
</dbReference>
<gene>
    <name evidence="3" type="ORF">SNE40_004432</name>
</gene>
<name>A0AAN8Q0X5_PATCE</name>
<accession>A0AAN8Q0X5</accession>
<sequence>MANVDKLCEQDLKNIAYSQKTQACSLMANCIGIKPYDKEKNLNTDIYVNYLYDHIMFAVERGFPWKSVGIVVNFANRLLKFSKGKSLAETVTWYSKEAENMFPLLGERFFKMYTDFVFSTFLSHYQLYQYVLIKKRDEEIPKVKLQITPPESPEPFKLGKESRIFEYEQTICDIERRESEKVNSLLSDKEKLNDENEIKKEEMFKKYEDREDPLTKESLSDMIKDIITCYTSSLTDDLKTTITQTQDTLQFKLEKTSLPRPQVLGPPPRYKLKTPVSSKDKQTGRKTPEAKPKSGRATASGKSK</sequence>
<evidence type="ECO:0000313" key="4">
    <source>
        <dbReference type="Proteomes" id="UP001347796"/>
    </source>
</evidence>
<dbReference type="EMBL" id="JAZGQO010000003">
    <property type="protein sequence ID" value="KAK6188201.1"/>
    <property type="molecule type" value="Genomic_DNA"/>
</dbReference>
<evidence type="ECO:0000256" key="1">
    <source>
        <dbReference type="SAM" id="Coils"/>
    </source>
</evidence>
<keyword evidence="4" id="KW-1185">Reference proteome</keyword>
<dbReference type="PANTHER" id="PTHR28457:SF2">
    <property type="entry name" value="SIMILAR TO 4930578I06RIK PROTEIN"/>
    <property type="match status" value="1"/>
</dbReference>
<feature type="coiled-coil region" evidence="1">
    <location>
        <begin position="175"/>
        <end position="202"/>
    </location>
</feature>
<evidence type="ECO:0000313" key="3">
    <source>
        <dbReference type="EMBL" id="KAK6188201.1"/>
    </source>
</evidence>
<evidence type="ECO:0000256" key="2">
    <source>
        <dbReference type="SAM" id="MobiDB-lite"/>
    </source>
</evidence>
<proteinExistence type="predicted"/>
<organism evidence="3 4">
    <name type="scientific">Patella caerulea</name>
    <name type="common">Rayed Mediterranean limpet</name>
    <dbReference type="NCBI Taxonomy" id="87958"/>
    <lineage>
        <taxon>Eukaryota</taxon>
        <taxon>Metazoa</taxon>
        <taxon>Spiralia</taxon>
        <taxon>Lophotrochozoa</taxon>
        <taxon>Mollusca</taxon>
        <taxon>Gastropoda</taxon>
        <taxon>Patellogastropoda</taxon>
        <taxon>Patelloidea</taxon>
        <taxon>Patellidae</taxon>
        <taxon>Patella</taxon>
    </lineage>
</organism>
<feature type="compositionally biased region" description="Basic and acidic residues" evidence="2">
    <location>
        <begin position="278"/>
        <end position="292"/>
    </location>
</feature>
<comment type="caution">
    <text evidence="3">The sequence shown here is derived from an EMBL/GenBank/DDBJ whole genome shotgun (WGS) entry which is preliminary data.</text>
</comment>